<dbReference type="HOGENOM" id="CLU_1811371_0_0_2"/>
<name>A0A075WBG5_ARCFL</name>
<evidence type="ECO:0000313" key="1">
    <source>
        <dbReference type="EMBL" id="AIG97331.1"/>
    </source>
</evidence>
<proteinExistence type="predicted"/>
<sequence>MDKVSYIGPVILDEPEEFSLSEFARQVVAMEAERLYYSNGRIFFIEYDTIHGILDDRLVIVELITYTSFTTVGEYRNWIVYYGNDDTAEYVEKIKDLRGDMTIIPVLRTHDRFIRKIEEQISKGQFRSFVSQ</sequence>
<gene>
    <name evidence="1" type="ORF">AFULGI_00005230</name>
</gene>
<dbReference type="Proteomes" id="UP000028501">
    <property type="component" value="Chromosome"/>
</dbReference>
<dbReference type="GeneID" id="24794053"/>
<dbReference type="RefSeq" id="WP_048095041.1">
    <property type="nucleotide sequence ID" value="NZ_CP006577.1"/>
</dbReference>
<organism evidence="1 2">
    <name type="scientific">Archaeoglobus fulgidus DSM 8774</name>
    <dbReference type="NCBI Taxonomy" id="1344584"/>
    <lineage>
        <taxon>Archaea</taxon>
        <taxon>Methanobacteriati</taxon>
        <taxon>Methanobacteriota</taxon>
        <taxon>Archaeoglobi</taxon>
        <taxon>Archaeoglobales</taxon>
        <taxon>Archaeoglobaceae</taxon>
        <taxon>Archaeoglobus</taxon>
    </lineage>
</organism>
<accession>A0A075WBG5</accession>
<dbReference type="AlphaFoldDB" id="A0A075WBG5"/>
<protein>
    <submittedName>
        <fullName evidence="1">Uncharacterized protein</fullName>
    </submittedName>
</protein>
<dbReference type="KEGG" id="afg:AFULGI_00005230"/>
<dbReference type="EMBL" id="CP006577">
    <property type="protein sequence ID" value="AIG97331.1"/>
    <property type="molecule type" value="Genomic_DNA"/>
</dbReference>
<reference evidence="1 2" key="1">
    <citation type="submission" date="2013-07" db="EMBL/GenBank/DDBJ databases">
        <title>Genome of Archaeoglobus fulgidus.</title>
        <authorList>
            <person name="Fiebig A."/>
            <person name="Birkeland N.-K."/>
        </authorList>
    </citation>
    <scope>NUCLEOTIDE SEQUENCE [LARGE SCALE GENOMIC DNA]</scope>
    <source>
        <strain evidence="1 2">DSM 8774</strain>
    </source>
</reference>
<evidence type="ECO:0000313" key="2">
    <source>
        <dbReference type="Proteomes" id="UP000028501"/>
    </source>
</evidence>